<sequence length="392" mass="44912">MVTFLDDLDDQEQQELHEEVEEEVEDDEEEINMMELQKRMWRDRVLLKKLKEKDKHKEQVKQSTLEEKSRRKKMSRAQDGILKYMLKIMDTCKAKGFVYGIIPEKGQPISGSSESLRAWWKDMVMFDRNAPPAIIRRPVEEMEGVVLLEKTMVSFVEELEELQDSTLGSLLSALMQHCVPPQRRFPLEKGLAPPWWPTGGESWWGVQGMAMEHGPPPYRKPHDLKKAWKQSVLVGVLKHMAHDMDRVRRLVWQSKRLQNKMSARESETWSKVVNQEEVLERLGKMKVVDDHKRKLEEVMDETWIEELIEMYERDVGGGGMEMGGVFEEEREEMEIKAMLVGDGDGGGGGGGGGGDEMRVWIEEEFGEGSSSTSACASTSTAGNSVVWDFGFD</sequence>
<gene>
    <name evidence="1" type="ORF">IHE45_18G064400</name>
</gene>
<evidence type="ECO:0000313" key="1">
    <source>
        <dbReference type="EMBL" id="KAH7656252.1"/>
    </source>
</evidence>
<protein>
    <submittedName>
        <fullName evidence="1">Ethylene-insensitive protein 3</fullName>
    </submittedName>
</protein>
<name>A0ACB7U7G7_DIOAL</name>
<proteinExistence type="predicted"/>
<dbReference type="EMBL" id="CM037028">
    <property type="protein sequence ID" value="KAH7656252.1"/>
    <property type="molecule type" value="Genomic_DNA"/>
</dbReference>
<dbReference type="Proteomes" id="UP000827976">
    <property type="component" value="Chromosome 18"/>
</dbReference>
<comment type="caution">
    <text evidence="1">The sequence shown here is derived from an EMBL/GenBank/DDBJ whole genome shotgun (WGS) entry which is preliminary data.</text>
</comment>
<evidence type="ECO:0000313" key="2">
    <source>
        <dbReference type="Proteomes" id="UP000827976"/>
    </source>
</evidence>
<keyword evidence="2" id="KW-1185">Reference proteome</keyword>
<reference evidence="2" key="1">
    <citation type="journal article" date="2022" name="Nat. Commun.">
        <title>Chromosome evolution and the genetic basis of agronomically important traits in greater yam.</title>
        <authorList>
            <person name="Bredeson J.V."/>
            <person name="Lyons J.B."/>
            <person name="Oniyinde I.O."/>
            <person name="Okereke N.R."/>
            <person name="Kolade O."/>
            <person name="Nnabue I."/>
            <person name="Nwadili C.O."/>
            <person name="Hribova E."/>
            <person name="Parker M."/>
            <person name="Nwogha J."/>
            <person name="Shu S."/>
            <person name="Carlson J."/>
            <person name="Kariba R."/>
            <person name="Muthemba S."/>
            <person name="Knop K."/>
            <person name="Barton G.J."/>
            <person name="Sherwood A.V."/>
            <person name="Lopez-Montes A."/>
            <person name="Asiedu R."/>
            <person name="Jamnadass R."/>
            <person name="Muchugi A."/>
            <person name="Goodstein D."/>
            <person name="Egesi C.N."/>
            <person name="Featherston J."/>
            <person name="Asfaw A."/>
            <person name="Simpson G.G."/>
            <person name="Dolezel J."/>
            <person name="Hendre P.S."/>
            <person name="Van Deynze A."/>
            <person name="Kumar P.L."/>
            <person name="Obidiegwu J.E."/>
            <person name="Bhattacharjee R."/>
            <person name="Rokhsar D.S."/>
        </authorList>
    </citation>
    <scope>NUCLEOTIDE SEQUENCE [LARGE SCALE GENOMIC DNA]</scope>
    <source>
        <strain evidence="2">cv. TDa95/00328</strain>
    </source>
</reference>
<organism evidence="1 2">
    <name type="scientific">Dioscorea alata</name>
    <name type="common">Purple yam</name>
    <dbReference type="NCBI Taxonomy" id="55571"/>
    <lineage>
        <taxon>Eukaryota</taxon>
        <taxon>Viridiplantae</taxon>
        <taxon>Streptophyta</taxon>
        <taxon>Embryophyta</taxon>
        <taxon>Tracheophyta</taxon>
        <taxon>Spermatophyta</taxon>
        <taxon>Magnoliopsida</taxon>
        <taxon>Liliopsida</taxon>
        <taxon>Dioscoreales</taxon>
        <taxon>Dioscoreaceae</taxon>
        <taxon>Dioscorea</taxon>
    </lineage>
</organism>
<accession>A0ACB7U7G7</accession>